<evidence type="ECO:0000256" key="1">
    <source>
        <dbReference type="ARBA" id="ARBA00004123"/>
    </source>
</evidence>
<dbReference type="Gene3D" id="1.10.20.10">
    <property type="entry name" value="Histone, subunit A"/>
    <property type="match status" value="1"/>
</dbReference>
<proteinExistence type="inferred from homology"/>
<sequence length="121" mass="14142">MIQQIRRLQMSTHIVIPKGPFYRAVKDVAQGFPTKDKTNYRWQKQAVEALQEATEQYLTEIFQESVHCMHHAKRVTLMNKNMRLSMFLTKKFQGKGGDGDLNNNMANRTPKKNNEETKEDN</sequence>
<dbReference type="GO" id="GO:0003677">
    <property type="term" value="F:DNA binding"/>
    <property type="evidence" value="ECO:0007669"/>
    <property type="project" value="UniProtKB-KW"/>
</dbReference>
<comment type="similarity">
    <text evidence="2">Belongs to the histone H3 family.</text>
</comment>
<evidence type="ECO:0000313" key="7">
    <source>
        <dbReference type="EMBL" id="CAB9526005.1"/>
    </source>
</evidence>
<dbReference type="CDD" id="cd22911">
    <property type="entry name" value="HFD_H3"/>
    <property type="match status" value="1"/>
</dbReference>
<protein>
    <submittedName>
        <fullName evidence="7">Histone H3</fullName>
    </submittedName>
</protein>
<dbReference type="PANTHER" id="PTHR45810:SF1">
    <property type="entry name" value="HISTONE H3-LIKE CENTROMERIC PROTEIN A"/>
    <property type="match status" value="1"/>
</dbReference>
<comment type="subcellular location">
    <subcellularLocation>
        <location evidence="1">Nucleus</location>
    </subcellularLocation>
</comment>
<evidence type="ECO:0000256" key="3">
    <source>
        <dbReference type="ARBA" id="ARBA00023125"/>
    </source>
</evidence>
<dbReference type="SUPFAM" id="SSF47113">
    <property type="entry name" value="Histone-fold"/>
    <property type="match status" value="1"/>
</dbReference>
<evidence type="ECO:0000259" key="6">
    <source>
        <dbReference type="Pfam" id="PF00125"/>
    </source>
</evidence>
<dbReference type="AlphaFoldDB" id="A0A9N8ETD2"/>
<dbReference type="InterPro" id="IPR000164">
    <property type="entry name" value="Histone_H3/CENP-A"/>
</dbReference>
<feature type="region of interest" description="Disordered" evidence="5">
    <location>
        <begin position="92"/>
        <end position="121"/>
    </location>
</feature>
<evidence type="ECO:0000256" key="5">
    <source>
        <dbReference type="SAM" id="MobiDB-lite"/>
    </source>
</evidence>
<evidence type="ECO:0000313" key="8">
    <source>
        <dbReference type="Proteomes" id="UP001153069"/>
    </source>
</evidence>
<name>A0A9N8ETD2_9STRA</name>
<feature type="compositionally biased region" description="Basic and acidic residues" evidence="5">
    <location>
        <begin position="112"/>
        <end position="121"/>
    </location>
</feature>
<reference evidence="7" key="1">
    <citation type="submission" date="2020-06" db="EMBL/GenBank/DDBJ databases">
        <authorList>
            <consortium name="Plant Systems Biology data submission"/>
        </authorList>
    </citation>
    <scope>NUCLEOTIDE SEQUENCE</scope>
    <source>
        <strain evidence="7">D6</strain>
    </source>
</reference>
<organism evidence="7 8">
    <name type="scientific">Seminavis robusta</name>
    <dbReference type="NCBI Taxonomy" id="568900"/>
    <lineage>
        <taxon>Eukaryota</taxon>
        <taxon>Sar</taxon>
        <taxon>Stramenopiles</taxon>
        <taxon>Ochrophyta</taxon>
        <taxon>Bacillariophyta</taxon>
        <taxon>Bacillariophyceae</taxon>
        <taxon>Bacillariophycidae</taxon>
        <taxon>Naviculales</taxon>
        <taxon>Naviculaceae</taxon>
        <taxon>Seminavis</taxon>
    </lineage>
</organism>
<feature type="domain" description="Core Histone H2A/H2B/H3" evidence="6">
    <location>
        <begin position="4"/>
        <end position="85"/>
    </location>
</feature>
<dbReference type="GO" id="GO:0046982">
    <property type="term" value="F:protein heterodimerization activity"/>
    <property type="evidence" value="ECO:0007669"/>
    <property type="project" value="InterPro"/>
</dbReference>
<keyword evidence="3" id="KW-0238">DNA-binding</keyword>
<evidence type="ECO:0000256" key="2">
    <source>
        <dbReference type="ARBA" id="ARBA00010343"/>
    </source>
</evidence>
<dbReference type="GO" id="GO:0005634">
    <property type="term" value="C:nucleus"/>
    <property type="evidence" value="ECO:0007669"/>
    <property type="project" value="UniProtKB-SubCell"/>
</dbReference>
<keyword evidence="4" id="KW-0539">Nucleus</keyword>
<dbReference type="Pfam" id="PF00125">
    <property type="entry name" value="Histone"/>
    <property type="match status" value="1"/>
</dbReference>
<dbReference type="OrthoDB" id="420022at2759"/>
<dbReference type="Proteomes" id="UP001153069">
    <property type="component" value="Unassembled WGS sequence"/>
</dbReference>
<dbReference type="PANTHER" id="PTHR45810">
    <property type="entry name" value="HISTONE H3.2"/>
    <property type="match status" value="1"/>
</dbReference>
<dbReference type="GO" id="GO:0030527">
    <property type="term" value="F:structural constituent of chromatin"/>
    <property type="evidence" value="ECO:0007669"/>
    <property type="project" value="InterPro"/>
</dbReference>
<evidence type="ECO:0000256" key="4">
    <source>
        <dbReference type="ARBA" id="ARBA00023242"/>
    </source>
</evidence>
<gene>
    <name evidence="7" type="ORF">SEMRO_1763_G295990.1</name>
</gene>
<dbReference type="InterPro" id="IPR009072">
    <property type="entry name" value="Histone-fold"/>
</dbReference>
<dbReference type="EMBL" id="CAICTM010001761">
    <property type="protein sequence ID" value="CAB9526005.1"/>
    <property type="molecule type" value="Genomic_DNA"/>
</dbReference>
<comment type="caution">
    <text evidence="7">The sequence shown here is derived from an EMBL/GenBank/DDBJ whole genome shotgun (WGS) entry which is preliminary data.</text>
</comment>
<dbReference type="GO" id="GO:0000786">
    <property type="term" value="C:nucleosome"/>
    <property type="evidence" value="ECO:0007669"/>
    <property type="project" value="InterPro"/>
</dbReference>
<dbReference type="SMART" id="SM00428">
    <property type="entry name" value="H3"/>
    <property type="match status" value="1"/>
</dbReference>
<dbReference type="InterPro" id="IPR007125">
    <property type="entry name" value="H2A/H2B/H3"/>
</dbReference>
<accession>A0A9N8ETD2</accession>
<keyword evidence="8" id="KW-1185">Reference proteome</keyword>